<dbReference type="InterPro" id="IPR011697">
    <property type="entry name" value="Peptidase_C26"/>
</dbReference>
<gene>
    <name evidence="1" type="ORF">H9L06_01245</name>
</gene>
<dbReference type="RefSeq" id="WP_187555503.1">
    <property type="nucleotide sequence ID" value="NZ_CP060716.1"/>
</dbReference>
<dbReference type="GO" id="GO:0033969">
    <property type="term" value="F:gamma-glutamyl-gamma-aminobutyrate hydrolase activity"/>
    <property type="evidence" value="ECO:0007669"/>
    <property type="project" value="TreeGrafter"/>
</dbReference>
<keyword evidence="2" id="KW-1185">Reference proteome</keyword>
<dbReference type="GO" id="GO:0006598">
    <property type="term" value="P:polyamine catabolic process"/>
    <property type="evidence" value="ECO:0007669"/>
    <property type="project" value="TreeGrafter"/>
</dbReference>
<sequence length="254" mass="26951">MTTAPNNFSVAVTYVDSDNMPVDYRSEIIALRDVVVSKLGALGINVVTINAASPVESSSSALETADGVVVMGGVDIDPALYGQSVESDTVKHLHPEADEYEIEMIRGAYGADTPVFGICRGSQLINVAFGGTLIQDLGPGIHVTAVSENEPTEDGDWNNHDIVISEGTALAEILGESRIDARVSHHQAVDALGEGLRVSAHADDGVIEGIEATGGWVVGVQWHPEEKNSDPAQLNRLLEGFVLAIEERTRQRAA</sequence>
<name>A0A7G9S5B0_9MICO</name>
<dbReference type="GO" id="GO:0005829">
    <property type="term" value="C:cytosol"/>
    <property type="evidence" value="ECO:0007669"/>
    <property type="project" value="TreeGrafter"/>
</dbReference>
<dbReference type="Pfam" id="PF07722">
    <property type="entry name" value="Peptidase_C26"/>
    <property type="match status" value="1"/>
</dbReference>
<dbReference type="AlphaFoldDB" id="A0A7G9S5B0"/>
<dbReference type="InterPro" id="IPR029062">
    <property type="entry name" value="Class_I_gatase-like"/>
</dbReference>
<dbReference type="PANTHER" id="PTHR43235:SF1">
    <property type="entry name" value="GLUTAMINE AMIDOTRANSFERASE PB2B2.05-RELATED"/>
    <property type="match status" value="1"/>
</dbReference>
<accession>A0A7G9S5B0</accession>
<dbReference type="Gene3D" id="3.40.50.880">
    <property type="match status" value="1"/>
</dbReference>
<keyword evidence="1" id="KW-0378">Hydrolase</keyword>
<dbReference type="InterPro" id="IPR044668">
    <property type="entry name" value="PuuD-like"/>
</dbReference>
<evidence type="ECO:0000313" key="2">
    <source>
        <dbReference type="Proteomes" id="UP000515934"/>
    </source>
</evidence>
<proteinExistence type="predicted"/>
<evidence type="ECO:0000313" key="1">
    <source>
        <dbReference type="EMBL" id="QNN63035.1"/>
    </source>
</evidence>
<dbReference type="PROSITE" id="PS51273">
    <property type="entry name" value="GATASE_TYPE_1"/>
    <property type="match status" value="1"/>
</dbReference>
<dbReference type="Proteomes" id="UP000515934">
    <property type="component" value="Chromosome"/>
</dbReference>
<organism evidence="1 2">
    <name type="scientific">Leucobacter denitrificans</name>
    <dbReference type="NCBI Taxonomy" id="683042"/>
    <lineage>
        <taxon>Bacteria</taxon>
        <taxon>Bacillati</taxon>
        <taxon>Actinomycetota</taxon>
        <taxon>Actinomycetes</taxon>
        <taxon>Micrococcales</taxon>
        <taxon>Microbacteriaceae</taxon>
        <taxon>Leucobacter</taxon>
    </lineage>
</organism>
<dbReference type="KEGG" id="ldn:H9L06_01245"/>
<protein>
    <submittedName>
        <fullName evidence="1">Gamma-glutamyl-gamma-aminobutyrate hydrolase family protein</fullName>
    </submittedName>
</protein>
<dbReference type="CDD" id="cd01745">
    <property type="entry name" value="GATase1_2"/>
    <property type="match status" value="1"/>
</dbReference>
<dbReference type="PANTHER" id="PTHR43235">
    <property type="entry name" value="GLUTAMINE AMIDOTRANSFERASE PB2B2.05-RELATED"/>
    <property type="match status" value="1"/>
</dbReference>
<reference evidence="1 2" key="1">
    <citation type="submission" date="2020-08" db="EMBL/GenBank/DDBJ databases">
        <title>Genome sequence of Leucobacter denitrificans KACC 14055T.</title>
        <authorList>
            <person name="Hyun D.-W."/>
            <person name="Bae J.-W."/>
        </authorList>
    </citation>
    <scope>NUCLEOTIDE SEQUENCE [LARGE SCALE GENOMIC DNA]</scope>
    <source>
        <strain evidence="1 2">KACC 14055</strain>
    </source>
</reference>
<dbReference type="SUPFAM" id="SSF52317">
    <property type="entry name" value="Class I glutamine amidotransferase-like"/>
    <property type="match status" value="1"/>
</dbReference>
<dbReference type="EMBL" id="CP060716">
    <property type="protein sequence ID" value="QNN63035.1"/>
    <property type="molecule type" value="Genomic_DNA"/>
</dbReference>